<dbReference type="PROSITE" id="PS50102">
    <property type="entry name" value="RRM"/>
    <property type="match status" value="1"/>
</dbReference>
<dbReference type="Gene3D" id="3.30.70.330">
    <property type="match status" value="1"/>
</dbReference>
<evidence type="ECO:0000256" key="3">
    <source>
        <dbReference type="SAM" id="Phobius"/>
    </source>
</evidence>
<organism evidence="5 6">
    <name type="scientific">Marmota marmota marmota</name>
    <name type="common">Alpine marmot</name>
    <dbReference type="NCBI Taxonomy" id="9994"/>
    <lineage>
        <taxon>Eukaryota</taxon>
        <taxon>Metazoa</taxon>
        <taxon>Chordata</taxon>
        <taxon>Craniata</taxon>
        <taxon>Vertebrata</taxon>
        <taxon>Euteleostomi</taxon>
        <taxon>Mammalia</taxon>
        <taxon>Eutheria</taxon>
        <taxon>Euarchontoglires</taxon>
        <taxon>Glires</taxon>
        <taxon>Rodentia</taxon>
        <taxon>Sciuromorpha</taxon>
        <taxon>Sciuridae</taxon>
        <taxon>Xerinae</taxon>
        <taxon>Marmotini</taxon>
        <taxon>Marmota</taxon>
    </lineage>
</organism>
<dbReference type="Pfam" id="PF00076">
    <property type="entry name" value="RRM_1"/>
    <property type="match status" value="1"/>
</dbReference>
<name>A0A8C5Z9U4_MARMA</name>
<keyword evidence="3" id="KW-0472">Membrane</keyword>
<dbReference type="GeneTree" id="ENSGT00940000154883"/>
<feature type="domain" description="RRM" evidence="4">
    <location>
        <begin position="14"/>
        <end position="60"/>
    </location>
</feature>
<feature type="transmembrane region" description="Helical" evidence="3">
    <location>
        <begin position="79"/>
        <end position="97"/>
    </location>
</feature>
<dbReference type="AlphaFoldDB" id="A0A8C5Z9U4"/>
<reference evidence="5" key="2">
    <citation type="submission" date="2025-09" db="UniProtKB">
        <authorList>
            <consortium name="Ensembl"/>
        </authorList>
    </citation>
    <scope>IDENTIFICATION</scope>
</reference>
<dbReference type="PANTHER" id="PTHR48034">
    <property type="entry name" value="TRANSFORMER-2 SEX-DETERMINING PROTEIN-RELATED"/>
    <property type="match status" value="1"/>
</dbReference>
<evidence type="ECO:0000256" key="2">
    <source>
        <dbReference type="PROSITE-ProRule" id="PRU00176"/>
    </source>
</evidence>
<sequence length="113" mass="13362">MSYSHPPPNVEGMTSLKVDNLTYRTSPNTLRRVFQKYGPVGDVYIPRDRCTKKSHGFAFVLPIFRDPRYKYFNLAKSHICYSFIAFFKSIILVSYFLRKKMSKIKQAQQKKQR</sequence>
<evidence type="ECO:0000256" key="1">
    <source>
        <dbReference type="ARBA" id="ARBA00022884"/>
    </source>
</evidence>
<keyword evidence="3" id="KW-1133">Transmembrane helix</keyword>
<dbReference type="InterPro" id="IPR012677">
    <property type="entry name" value="Nucleotide-bd_a/b_plait_sf"/>
</dbReference>
<dbReference type="InterPro" id="IPR035979">
    <property type="entry name" value="RBD_domain_sf"/>
</dbReference>
<evidence type="ECO:0000313" key="5">
    <source>
        <dbReference type="Ensembl" id="ENSMMMP00000010857.1"/>
    </source>
</evidence>
<dbReference type="SUPFAM" id="SSF54928">
    <property type="entry name" value="RNA-binding domain, RBD"/>
    <property type="match status" value="1"/>
</dbReference>
<dbReference type="Proteomes" id="UP000694407">
    <property type="component" value="Unplaced"/>
</dbReference>
<keyword evidence="1 2" id="KW-0694">RNA-binding</keyword>
<dbReference type="Ensembl" id="ENSMMMT00000012384.1">
    <property type="protein sequence ID" value="ENSMMMP00000010857.1"/>
    <property type="gene ID" value="ENSMMMG00000009675.1"/>
</dbReference>
<protein>
    <recommendedName>
        <fullName evidence="4">RRM domain-containing protein</fullName>
    </recommendedName>
</protein>
<dbReference type="InterPro" id="IPR050441">
    <property type="entry name" value="RBM"/>
</dbReference>
<dbReference type="InterPro" id="IPR000504">
    <property type="entry name" value="RRM_dom"/>
</dbReference>
<proteinExistence type="predicted"/>
<evidence type="ECO:0000313" key="6">
    <source>
        <dbReference type="Proteomes" id="UP000694407"/>
    </source>
</evidence>
<dbReference type="GO" id="GO:0003723">
    <property type="term" value="F:RNA binding"/>
    <property type="evidence" value="ECO:0007669"/>
    <property type="project" value="UniProtKB-UniRule"/>
</dbReference>
<accession>A0A8C5Z9U4</accession>
<keyword evidence="3" id="KW-0812">Transmembrane</keyword>
<reference evidence="5" key="1">
    <citation type="submission" date="2025-08" db="UniProtKB">
        <authorList>
            <consortium name="Ensembl"/>
        </authorList>
    </citation>
    <scope>IDENTIFICATION</scope>
</reference>
<evidence type="ECO:0000259" key="4">
    <source>
        <dbReference type="PROSITE" id="PS50102"/>
    </source>
</evidence>
<keyword evidence="6" id="KW-1185">Reference proteome</keyword>